<accession>A0A5D0N9S7</accession>
<dbReference type="InterPro" id="IPR001155">
    <property type="entry name" value="OxRdtase_FMN_N"/>
</dbReference>
<evidence type="ECO:0000313" key="5">
    <source>
        <dbReference type="EMBL" id="TYB41069.1"/>
    </source>
</evidence>
<dbReference type="RefSeq" id="WP_067899516.1">
    <property type="nucleotide sequence ID" value="NZ_VSFG01000011.1"/>
</dbReference>
<evidence type="ECO:0000256" key="2">
    <source>
        <dbReference type="ARBA" id="ARBA00023002"/>
    </source>
</evidence>
<dbReference type="STRING" id="1220554.GCA_001552135_06211"/>
<feature type="region of interest" description="Disordered" evidence="3">
    <location>
        <begin position="376"/>
        <end position="405"/>
    </location>
</feature>
<dbReference type="InterPro" id="IPR051799">
    <property type="entry name" value="NADH_flavin_oxidoreductase"/>
</dbReference>
<name>A0A5D0N9S7_9ACTN</name>
<dbReference type="PANTHER" id="PTHR43656">
    <property type="entry name" value="BINDING OXIDOREDUCTASE, PUTATIVE (AFU_ORTHOLOGUE AFUA_2G08260)-RELATED"/>
    <property type="match status" value="1"/>
</dbReference>
<protein>
    <submittedName>
        <fullName evidence="5">Flavin oxidoreductase</fullName>
    </submittedName>
</protein>
<evidence type="ECO:0000256" key="3">
    <source>
        <dbReference type="SAM" id="MobiDB-lite"/>
    </source>
</evidence>
<dbReference type="PANTHER" id="PTHR43656:SF2">
    <property type="entry name" value="BINDING OXIDOREDUCTASE, PUTATIVE (AFU_ORTHOLOGUE AFUA_2G08260)-RELATED"/>
    <property type="match status" value="1"/>
</dbReference>
<dbReference type="SUPFAM" id="SSF51395">
    <property type="entry name" value="FMN-linked oxidoreductases"/>
    <property type="match status" value="1"/>
</dbReference>
<dbReference type="Pfam" id="PF00724">
    <property type="entry name" value="Oxidored_FMN"/>
    <property type="match status" value="1"/>
</dbReference>
<dbReference type="GO" id="GO:0010181">
    <property type="term" value="F:FMN binding"/>
    <property type="evidence" value="ECO:0007669"/>
    <property type="project" value="InterPro"/>
</dbReference>
<organism evidence="5 6">
    <name type="scientific">Actinomadura chibensis</name>
    <dbReference type="NCBI Taxonomy" id="392828"/>
    <lineage>
        <taxon>Bacteria</taxon>
        <taxon>Bacillati</taxon>
        <taxon>Actinomycetota</taxon>
        <taxon>Actinomycetes</taxon>
        <taxon>Streptosporangiales</taxon>
        <taxon>Thermomonosporaceae</taxon>
        <taxon>Actinomadura</taxon>
    </lineage>
</organism>
<keyword evidence="2" id="KW-0560">Oxidoreductase</keyword>
<reference evidence="5 6" key="1">
    <citation type="submission" date="2019-08" db="EMBL/GenBank/DDBJ databases">
        <title>Actinomadura sp. nov. CYP1-5 isolated from mountain soil.</title>
        <authorList>
            <person name="Songsumanus A."/>
            <person name="Kuncharoen N."/>
            <person name="Kudo T."/>
            <person name="Yuki M."/>
            <person name="Igarashi Y."/>
            <person name="Tanasupawat S."/>
        </authorList>
    </citation>
    <scope>NUCLEOTIDE SEQUENCE [LARGE SCALE GENOMIC DNA]</scope>
    <source>
        <strain evidence="5 6">JCM 14158</strain>
    </source>
</reference>
<dbReference type="Gene3D" id="3.20.20.70">
    <property type="entry name" value="Aldolase class I"/>
    <property type="match status" value="1"/>
</dbReference>
<feature type="domain" description="NADH:flavin oxidoreductase/NADH oxidase N-terminal" evidence="4">
    <location>
        <begin position="9"/>
        <end position="340"/>
    </location>
</feature>
<dbReference type="InterPro" id="IPR013785">
    <property type="entry name" value="Aldolase_TIM"/>
</dbReference>
<comment type="caution">
    <text evidence="5">The sequence shown here is derived from an EMBL/GenBank/DDBJ whole genome shotgun (WGS) entry which is preliminary data.</text>
</comment>
<proteinExistence type="predicted"/>
<evidence type="ECO:0000313" key="6">
    <source>
        <dbReference type="Proteomes" id="UP000323380"/>
    </source>
</evidence>
<dbReference type="Proteomes" id="UP000323380">
    <property type="component" value="Unassembled WGS sequence"/>
</dbReference>
<keyword evidence="6" id="KW-1185">Reference proteome</keyword>
<dbReference type="GO" id="GO:0016491">
    <property type="term" value="F:oxidoreductase activity"/>
    <property type="evidence" value="ECO:0007669"/>
    <property type="project" value="UniProtKB-KW"/>
</dbReference>
<gene>
    <name evidence="5" type="ORF">FXF69_36715</name>
</gene>
<dbReference type="EMBL" id="VSFG01000011">
    <property type="protein sequence ID" value="TYB41069.1"/>
    <property type="molecule type" value="Genomic_DNA"/>
</dbReference>
<evidence type="ECO:0000256" key="1">
    <source>
        <dbReference type="ARBA" id="ARBA00022630"/>
    </source>
</evidence>
<evidence type="ECO:0000259" key="4">
    <source>
        <dbReference type="Pfam" id="PF00724"/>
    </source>
</evidence>
<keyword evidence="1" id="KW-0285">Flavoprotein</keyword>
<sequence length="405" mass="43374">MGTTSPWLPLRLKSGAELPNRFVLAPMTTDSAEPGGTVSEAELRYLERRCANPFAMTITSCAYVADDGRSWQGIGAADEAHVDSLRAVAAAMRGGGGLPVLQLYDGGRIADPGLVGGERLRAPSAVPSLRPGALTPRELAGPEVSGLLGRFVDAARRGERAGFAGIELHGANHYLIHQFFSPRANRRDDRWGGDRERRMRFPLELTAAVRAALGPRTVLGFRVNPYESEPGGFTLGDAAELSSRLAGTGVDYVHISMDDFRRRSPQREDRDWTTGGGAVREERNPITAIAAAVAGRCAVIASGGVRSADDARAALAAGADLVAVGRAVVIDPEWLGTVRDGGGRPPRSRLPADRDEIESALTLPSRMVTYLLSRPNWVPRESTGREPTGRETGGQRINQRKEEAV</sequence>
<dbReference type="AlphaFoldDB" id="A0A5D0N9S7"/>